<keyword evidence="1" id="KW-0812">Transmembrane</keyword>
<name>A0A6A6JZV0_HEVBR</name>
<evidence type="ECO:0000256" key="1">
    <source>
        <dbReference type="SAM" id="Phobius"/>
    </source>
</evidence>
<proteinExistence type="predicted"/>
<evidence type="ECO:0000313" key="2">
    <source>
        <dbReference type="EMBL" id="KAF2282082.1"/>
    </source>
</evidence>
<gene>
    <name evidence="2" type="ORF">GH714_042906</name>
</gene>
<dbReference type="EMBL" id="JAAGAX010000511">
    <property type="protein sequence ID" value="KAF2282082.1"/>
    <property type="molecule type" value="Genomic_DNA"/>
</dbReference>
<comment type="caution">
    <text evidence="2">The sequence shown here is derived from an EMBL/GenBank/DDBJ whole genome shotgun (WGS) entry which is preliminary data.</text>
</comment>
<keyword evidence="3" id="KW-1185">Reference proteome</keyword>
<feature type="transmembrane region" description="Helical" evidence="1">
    <location>
        <begin position="30"/>
        <end position="54"/>
    </location>
</feature>
<feature type="transmembrane region" description="Helical" evidence="1">
    <location>
        <begin position="66"/>
        <end position="89"/>
    </location>
</feature>
<dbReference type="Proteomes" id="UP000467840">
    <property type="component" value="Unassembled WGS sequence"/>
</dbReference>
<sequence>MSLSECAGLWVYRDAGYGDVGISRIGRDRLLAKICAVLLVASAASLSFFSAYISASGASPLGPGPVAAAFLCSMIGAFVALVGLIVFCVRLRTIDKHGLVVSLLEERFDSPGMLQMNGPFVRSTNAVLKLVSGRGDFVRAAGALFIPSTASHVCLAAAALVLIVGGVGLVRYMLSSPGGSVVVLSDDRTHFSDADIDDITDRLNVSSANVANVKISKGGAAVVPFGISPLLP</sequence>
<keyword evidence="1" id="KW-0472">Membrane</keyword>
<reference evidence="2 3" key="1">
    <citation type="journal article" date="2020" name="Mol. Plant">
        <title>The Chromosome-Based Rubber Tree Genome Provides New Insights into Spurge Genome Evolution and Rubber Biosynthesis.</title>
        <authorList>
            <person name="Liu J."/>
            <person name="Shi C."/>
            <person name="Shi C.C."/>
            <person name="Li W."/>
            <person name="Zhang Q.J."/>
            <person name="Zhang Y."/>
            <person name="Li K."/>
            <person name="Lu H.F."/>
            <person name="Shi C."/>
            <person name="Zhu S.T."/>
            <person name="Xiao Z.Y."/>
            <person name="Nan H."/>
            <person name="Yue Y."/>
            <person name="Zhu X.G."/>
            <person name="Wu Y."/>
            <person name="Hong X.N."/>
            <person name="Fan G.Y."/>
            <person name="Tong Y."/>
            <person name="Zhang D."/>
            <person name="Mao C.L."/>
            <person name="Liu Y.L."/>
            <person name="Hao S.J."/>
            <person name="Liu W.Q."/>
            <person name="Lv M.Q."/>
            <person name="Zhang H.B."/>
            <person name="Liu Y."/>
            <person name="Hu-Tang G.R."/>
            <person name="Wang J.P."/>
            <person name="Wang J.H."/>
            <person name="Sun Y.H."/>
            <person name="Ni S.B."/>
            <person name="Chen W.B."/>
            <person name="Zhang X.C."/>
            <person name="Jiao Y.N."/>
            <person name="Eichler E.E."/>
            <person name="Li G.H."/>
            <person name="Liu X."/>
            <person name="Gao L.Z."/>
        </authorList>
    </citation>
    <scope>NUCLEOTIDE SEQUENCE [LARGE SCALE GENOMIC DNA]</scope>
    <source>
        <strain evidence="3">cv. GT1</strain>
        <tissue evidence="2">Leaf</tissue>
    </source>
</reference>
<keyword evidence="1" id="KW-1133">Transmembrane helix</keyword>
<evidence type="ECO:0000313" key="3">
    <source>
        <dbReference type="Proteomes" id="UP000467840"/>
    </source>
</evidence>
<dbReference type="AlphaFoldDB" id="A0A6A6JZV0"/>
<feature type="transmembrane region" description="Helical" evidence="1">
    <location>
        <begin position="153"/>
        <end position="174"/>
    </location>
</feature>
<organism evidence="2 3">
    <name type="scientific">Hevea brasiliensis</name>
    <name type="common">Para rubber tree</name>
    <name type="synonym">Siphonia brasiliensis</name>
    <dbReference type="NCBI Taxonomy" id="3981"/>
    <lineage>
        <taxon>Eukaryota</taxon>
        <taxon>Viridiplantae</taxon>
        <taxon>Streptophyta</taxon>
        <taxon>Embryophyta</taxon>
        <taxon>Tracheophyta</taxon>
        <taxon>Spermatophyta</taxon>
        <taxon>Magnoliopsida</taxon>
        <taxon>eudicotyledons</taxon>
        <taxon>Gunneridae</taxon>
        <taxon>Pentapetalae</taxon>
        <taxon>rosids</taxon>
        <taxon>fabids</taxon>
        <taxon>Malpighiales</taxon>
        <taxon>Euphorbiaceae</taxon>
        <taxon>Crotonoideae</taxon>
        <taxon>Micrandreae</taxon>
        <taxon>Hevea</taxon>
    </lineage>
</organism>
<protein>
    <submittedName>
        <fullName evidence="2">Uncharacterized protein</fullName>
    </submittedName>
</protein>
<accession>A0A6A6JZV0</accession>